<gene>
    <name evidence="2" type="ORF">NDU88_002585</name>
</gene>
<reference evidence="2" key="1">
    <citation type="journal article" date="2022" name="bioRxiv">
        <title>Sequencing and chromosome-scale assembly of the giantPleurodeles waltlgenome.</title>
        <authorList>
            <person name="Brown T."/>
            <person name="Elewa A."/>
            <person name="Iarovenko S."/>
            <person name="Subramanian E."/>
            <person name="Araus A.J."/>
            <person name="Petzold A."/>
            <person name="Susuki M."/>
            <person name="Suzuki K.-i.T."/>
            <person name="Hayashi T."/>
            <person name="Toyoda A."/>
            <person name="Oliveira C."/>
            <person name="Osipova E."/>
            <person name="Leigh N.D."/>
            <person name="Simon A."/>
            <person name="Yun M.H."/>
        </authorList>
    </citation>
    <scope>NUCLEOTIDE SEQUENCE</scope>
    <source>
        <strain evidence="2">20211129_DDA</strain>
        <tissue evidence="2">Liver</tissue>
    </source>
</reference>
<proteinExistence type="predicted"/>
<organism evidence="2 3">
    <name type="scientific">Pleurodeles waltl</name>
    <name type="common">Iberian ribbed newt</name>
    <dbReference type="NCBI Taxonomy" id="8319"/>
    <lineage>
        <taxon>Eukaryota</taxon>
        <taxon>Metazoa</taxon>
        <taxon>Chordata</taxon>
        <taxon>Craniata</taxon>
        <taxon>Vertebrata</taxon>
        <taxon>Euteleostomi</taxon>
        <taxon>Amphibia</taxon>
        <taxon>Batrachia</taxon>
        <taxon>Caudata</taxon>
        <taxon>Salamandroidea</taxon>
        <taxon>Salamandridae</taxon>
        <taxon>Pleurodelinae</taxon>
        <taxon>Pleurodeles</taxon>
    </lineage>
</organism>
<comment type="caution">
    <text evidence="2">The sequence shown here is derived from an EMBL/GenBank/DDBJ whole genome shotgun (WGS) entry which is preliminary data.</text>
</comment>
<evidence type="ECO:0000313" key="2">
    <source>
        <dbReference type="EMBL" id="KAJ1097467.1"/>
    </source>
</evidence>
<dbReference type="AlphaFoldDB" id="A0AAV7M1E6"/>
<keyword evidence="3" id="KW-1185">Reference proteome</keyword>
<dbReference type="Proteomes" id="UP001066276">
    <property type="component" value="Chromosome 10"/>
</dbReference>
<sequence length="138" mass="15429">MAIGLEMVGCFSVELWPLRKVVDENVCRRISCWAWPLRMRGSGRVKPGTLSDEIVSKTGAPDQVPARRGSVSSESRKDLRLEWTPKLISRSAVVSPRPPTSSCNPLGSLPQFKLRLREPEQAVTSLLSHRHQATTPQW</sequence>
<accession>A0AAV7M1E6</accession>
<evidence type="ECO:0000256" key="1">
    <source>
        <dbReference type="SAM" id="MobiDB-lite"/>
    </source>
</evidence>
<dbReference type="EMBL" id="JANPWB010000014">
    <property type="protein sequence ID" value="KAJ1097467.1"/>
    <property type="molecule type" value="Genomic_DNA"/>
</dbReference>
<protein>
    <submittedName>
        <fullName evidence="2">Uncharacterized protein</fullName>
    </submittedName>
</protein>
<name>A0AAV7M1E6_PLEWA</name>
<evidence type="ECO:0000313" key="3">
    <source>
        <dbReference type="Proteomes" id="UP001066276"/>
    </source>
</evidence>
<feature type="region of interest" description="Disordered" evidence="1">
    <location>
        <begin position="49"/>
        <end position="77"/>
    </location>
</feature>